<evidence type="ECO:0000313" key="8">
    <source>
        <dbReference type="EMBL" id="THW16275.1"/>
    </source>
</evidence>
<feature type="compositionally biased region" description="Acidic residues" evidence="6">
    <location>
        <begin position="149"/>
        <end position="163"/>
    </location>
</feature>
<dbReference type="Gene3D" id="2.30.29.70">
    <property type="entry name" value="Proteasomal ubiquitin receptor Rpn13/ADRM1"/>
    <property type="match status" value="1"/>
</dbReference>
<accession>A0A4S8VW26</accession>
<evidence type="ECO:0000256" key="3">
    <source>
        <dbReference type="ARBA" id="ARBA00022490"/>
    </source>
</evidence>
<dbReference type="GO" id="GO:0008541">
    <property type="term" value="C:proteasome regulatory particle, lid subcomplex"/>
    <property type="evidence" value="ECO:0007669"/>
    <property type="project" value="TreeGrafter"/>
</dbReference>
<proteinExistence type="predicted"/>
<dbReference type="PANTHER" id="PTHR12225:SF0">
    <property type="entry name" value="PROTEASOMAL UBIQUITIN RECEPTOR ADRM1"/>
    <property type="match status" value="1"/>
</dbReference>
<dbReference type="Proteomes" id="UP000308014">
    <property type="component" value="Unassembled WGS sequence"/>
</dbReference>
<reference evidence="8 9" key="1">
    <citation type="submission" date="2018-10" db="EMBL/GenBank/DDBJ databases">
        <title>Fifty Aureobasidium pullulans genomes reveal a recombining polyextremotolerant generalist.</title>
        <authorList>
            <person name="Gostincar C."/>
            <person name="Turk M."/>
            <person name="Zajc J."/>
            <person name="Gunde-Cimerman N."/>
        </authorList>
    </citation>
    <scope>NUCLEOTIDE SEQUENCE [LARGE SCALE GENOMIC DNA]</scope>
    <source>
        <strain evidence="8 9">EXF-11318</strain>
    </source>
</reference>
<dbReference type="InterPro" id="IPR006773">
    <property type="entry name" value="Rpn13/ADRM1"/>
</dbReference>
<dbReference type="AlphaFoldDB" id="A0A4S8VW26"/>
<sequence>MATDALITFKAGQCDVNGKKVKPDATPGYVYLYEEDELVHFCWRARSAPPTSPELDLIMFPGDATFTPYTGNTSSADTKSPTNGRIYMLKFSSSSQRHFFWLQSKSQHPSGDASWFSSRDQRYGEIINQVLAGEEVDVGFEVQRLRGGEDDDDEGDDVDMEDAQPEHHRQGSGGAGADATGADARDEGEASREGGADGGRA</sequence>
<dbReference type="EMBL" id="QZAJ01000138">
    <property type="protein sequence ID" value="THW16275.1"/>
    <property type="molecule type" value="Genomic_DNA"/>
</dbReference>
<dbReference type="GO" id="GO:0005737">
    <property type="term" value="C:cytoplasm"/>
    <property type="evidence" value="ECO:0007669"/>
    <property type="project" value="UniProtKB-SubCell"/>
</dbReference>
<evidence type="ECO:0000313" key="9">
    <source>
        <dbReference type="Proteomes" id="UP000308014"/>
    </source>
</evidence>
<dbReference type="CDD" id="cd13314">
    <property type="entry name" value="PH_Rpn13"/>
    <property type="match status" value="1"/>
</dbReference>
<evidence type="ECO:0000256" key="4">
    <source>
        <dbReference type="ARBA" id="ARBA00022942"/>
    </source>
</evidence>
<feature type="compositionally biased region" description="Basic and acidic residues" evidence="6">
    <location>
        <begin position="183"/>
        <end position="201"/>
    </location>
</feature>
<dbReference type="GO" id="GO:0061133">
    <property type="term" value="F:endopeptidase activator activity"/>
    <property type="evidence" value="ECO:0007669"/>
    <property type="project" value="TreeGrafter"/>
</dbReference>
<gene>
    <name evidence="8" type="ORF">D6D24_04525</name>
</gene>
<comment type="caution">
    <text evidence="8">The sequence shown here is derived from an EMBL/GenBank/DDBJ whole genome shotgun (WGS) entry which is preliminary data.</text>
</comment>
<name>A0A4S8VW26_AURPU</name>
<evidence type="ECO:0000256" key="1">
    <source>
        <dbReference type="ARBA" id="ARBA00004123"/>
    </source>
</evidence>
<evidence type="ECO:0000256" key="5">
    <source>
        <dbReference type="ARBA" id="ARBA00023242"/>
    </source>
</evidence>
<feature type="domain" description="Pru" evidence="7">
    <location>
        <begin position="1"/>
        <end position="134"/>
    </location>
</feature>
<dbReference type="PANTHER" id="PTHR12225">
    <property type="entry name" value="ADHESION REGULATING MOLECULE 1 110 KDA CELL MEMBRANE GLYCOPROTEIN"/>
    <property type="match status" value="1"/>
</dbReference>
<dbReference type="PROSITE" id="PS51917">
    <property type="entry name" value="PRU"/>
    <property type="match status" value="1"/>
</dbReference>
<dbReference type="InterPro" id="IPR044868">
    <property type="entry name" value="Rpn13/ADRM1_Pru"/>
</dbReference>
<protein>
    <recommendedName>
        <fullName evidence="7">Pru domain-containing protein</fullName>
    </recommendedName>
</protein>
<evidence type="ECO:0000256" key="2">
    <source>
        <dbReference type="ARBA" id="ARBA00004496"/>
    </source>
</evidence>
<dbReference type="GO" id="GO:0005634">
    <property type="term" value="C:nucleus"/>
    <property type="evidence" value="ECO:0007669"/>
    <property type="project" value="UniProtKB-SubCell"/>
</dbReference>
<dbReference type="InterPro" id="IPR038633">
    <property type="entry name" value="Rpn13/ADRM1_Pru_sf"/>
</dbReference>
<feature type="region of interest" description="Disordered" evidence="6">
    <location>
        <begin position="145"/>
        <end position="201"/>
    </location>
</feature>
<organism evidence="8 9">
    <name type="scientific">Aureobasidium pullulans</name>
    <name type="common">Black yeast</name>
    <name type="synonym">Pullularia pullulans</name>
    <dbReference type="NCBI Taxonomy" id="5580"/>
    <lineage>
        <taxon>Eukaryota</taxon>
        <taxon>Fungi</taxon>
        <taxon>Dikarya</taxon>
        <taxon>Ascomycota</taxon>
        <taxon>Pezizomycotina</taxon>
        <taxon>Dothideomycetes</taxon>
        <taxon>Dothideomycetidae</taxon>
        <taxon>Dothideales</taxon>
        <taxon>Saccotheciaceae</taxon>
        <taxon>Aureobasidium</taxon>
    </lineage>
</organism>
<evidence type="ECO:0000259" key="7">
    <source>
        <dbReference type="PROSITE" id="PS51917"/>
    </source>
</evidence>
<keyword evidence="5" id="KW-0539">Nucleus</keyword>
<keyword evidence="4" id="KW-0647">Proteasome</keyword>
<keyword evidence="3" id="KW-0963">Cytoplasm</keyword>
<comment type="subcellular location">
    <subcellularLocation>
        <location evidence="2">Cytoplasm</location>
    </subcellularLocation>
    <subcellularLocation>
        <location evidence="1">Nucleus</location>
    </subcellularLocation>
</comment>
<evidence type="ECO:0000256" key="6">
    <source>
        <dbReference type="SAM" id="MobiDB-lite"/>
    </source>
</evidence>
<dbReference type="Pfam" id="PF04683">
    <property type="entry name" value="Rpn13_ADRM1_Pru"/>
    <property type="match status" value="1"/>
</dbReference>
<dbReference type="GO" id="GO:0070628">
    <property type="term" value="F:proteasome binding"/>
    <property type="evidence" value="ECO:0007669"/>
    <property type="project" value="TreeGrafter"/>
</dbReference>